<proteinExistence type="predicted"/>
<name>A0ACD3ZNA1_FUSSC</name>
<accession>A0ACD3ZNA1</accession>
<keyword evidence="2" id="KW-1185">Reference proteome</keyword>
<reference evidence="1" key="1">
    <citation type="submission" date="2021-11" db="EMBL/GenBank/DDBJ databases">
        <title>Fusarium solani-melongenae Genome sequencing and assembly.</title>
        <authorList>
            <person name="Xie S."/>
            <person name="Huang L."/>
            <person name="Zhang X."/>
        </authorList>
    </citation>
    <scope>NUCLEOTIDE SEQUENCE</scope>
    <source>
        <strain evidence="1">CRI 24-3</strain>
    </source>
</reference>
<evidence type="ECO:0000313" key="2">
    <source>
        <dbReference type="Proteomes" id="UP000830768"/>
    </source>
</evidence>
<evidence type="ECO:0000313" key="1">
    <source>
        <dbReference type="EMBL" id="UPL02706.1"/>
    </source>
</evidence>
<dbReference type="EMBL" id="CP090039">
    <property type="protein sequence ID" value="UPL02706.1"/>
    <property type="molecule type" value="Genomic_DNA"/>
</dbReference>
<dbReference type="Proteomes" id="UP000830768">
    <property type="component" value="Chromosome 11"/>
</dbReference>
<gene>
    <name evidence="1" type="ORF">LCI18_013640</name>
</gene>
<organism evidence="1 2">
    <name type="scientific">Fusarium solani subsp. cucurbitae</name>
    <name type="common">Neocosmosporum cucurbitae</name>
    <dbReference type="NCBI Taxonomy" id="2747967"/>
    <lineage>
        <taxon>Eukaryota</taxon>
        <taxon>Fungi</taxon>
        <taxon>Dikarya</taxon>
        <taxon>Ascomycota</taxon>
        <taxon>Pezizomycotina</taxon>
        <taxon>Sordariomycetes</taxon>
        <taxon>Hypocreomycetidae</taxon>
        <taxon>Hypocreales</taxon>
        <taxon>Nectriaceae</taxon>
        <taxon>Fusarium</taxon>
        <taxon>Fusarium solani species complex</taxon>
    </lineage>
</organism>
<sequence>MPSLKLLAVPLLALASLANASVCKPSSTSSSPEPTSTLPCPAYTPAATAPEGKVCEKGVERTGNLRELVLLSRPASLETCVQLCAQAQGCVSLYVELYDPRESPPYPYCYLFAQKMDDSQFFMPATPGVGAGTYYEFGCYECDRSGE</sequence>
<protein>
    <submittedName>
        <fullName evidence="1">Uncharacterized protein</fullName>
    </submittedName>
</protein>